<organism evidence="12 13">
    <name type="scientific">Legionella israelensis</name>
    <dbReference type="NCBI Taxonomy" id="454"/>
    <lineage>
        <taxon>Bacteria</taxon>
        <taxon>Pseudomonadati</taxon>
        <taxon>Pseudomonadota</taxon>
        <taxon>Gammaproteobacteria</taxon>
        <taxon>Legionellales</taxon>
        <taxon>Legionellaceae</taxon>
        <taxon>Legionella</taxon>
    </lineage>
</organism>
<evidence type="ECO:0000256" key="8">
    <source>
        <dbReference type="ARBA" id="ARBA00037993"/>
    </source>
</evidence>
<evidence type="ECO:0000256" key="10">
    <source>
        <dbReference type="ARBA" id="ARBA00047890"/>
    </source>
</evidence>
<keyword evidence="2 11" id="KW-0436">Ligase</keyword>
<evidence type="ECO:0000256" key="7">
    <source>
        <dbReference type="ARBA" id="ARBA00022840"/>
    </source>
</evidence>
<evidence type="ECO:0000256" key="5">
    <source>
        <dbReference type="ARBA" id="ARBA00022785"/>
    </source>
</evidence>
<keyword evidence="4 11" id="KW-0547">Nucleotide-binding</keyword>
<dbReference type="Pfam" id="PF06508">
    <property type="entry name" value="QueC"/>
    <property type="match status" value="1"/>
</dbReference>
<reference evidence="12 13" key="1">
    <citation type="submission" date="2019-03" db="EMBL/GenBank/DDBJ databases">
        <title>Diverse conjugative elements silence natural transformation in Legionella species.</title>
        <authorList>
            <person name="Durieux I."/>
            <person name="Ginevra C."/>
            <person name="Attaiech L."/>
            <person name="Picq K."/>
            <person name="Juan P.A."/>
            <person name="Jarraud S."/>
            <person name="Charpentier X."/>
        </authorList>
    </citation>
    <scope>NUCLEOTIDE SEQUENCE [LARGE SCALE GENOMIC DNA]</scope>
    <source>
        <strain evidence="12 13">HL-0427-4011</strain>
    </source>
</reference>
<dbReference type="CDD" id="cd01995">
    <property type="entry name" value="QueC-like"/>
    <property type="match status" value="1"/>
</dbReference>
<dbReference type="InterPro" id="IPR014729">
    <property type="entry name" value="Rossmann-like_a/b/a_fold"/>
</dbReference>
<comment type="function">
    <text evidence="11">Catalyzes the ATP-dependent conversion of 7-carboxy-7-deazaguanine (CDG) to 7-cyano-7-deazaguanine (preQ(0)).</text>
</comment>
<comment type="catalytic activity">
    <reaction evidence="10 11">
        <text>7-carboxy-7-carbaguanine + NH4(+) + 2 ATP = 7-cyano-7-carbaguanine + 2 AMP + 2 diphosphate + 2 H(+)</text>
        <dbReference type="Rhea" id="RHEA:27982"/>
        <dbReference type="ChEBI" id="CHEBI:15378"/>
        <dbReference type="ChEBI" id="CHEBI:28938"/>
        <dbReference type="ChEBI" id="CHEBI:30616"/>
        <dbReference type="ChEBI" id="CHEBI:33019"/>
        <dbReference type="ChEBI" id="CHEBI:45075"/>
        <dbReference type="ChEBI" id="CHEBI:61036"/>
        <dbReference type="ChEBI" id="CHEBI:456215"/>
        <dbReference type="EC" id="6.3.4.20"/>
    </reaction>
</comment>
<accession>A0AAX1EDI8</accession>
<feature type="binding site" evidence="11">
    <location>
        <position position="205"/>
    </location>
    <ligand>
        <name>Zn(2+)</name>
        <dbReference type="ChEBI" id="CHEBI:29105"/>
    </ligand>
</feature>
<comment type="pathway">
    <text evidence="1 11">Purine metabolism; 7-cyano-7-deazaguanine biosynthesis.</text>
</comment>
<feature type="binding site" evidence="11">
    <location>
        <position position="199"/>
    </location>
    <ligand>
        <name>Zn(2+)</name>
        <dbReference type="ChEBI" id="CHEBI:29105"/>
    </ligand>
</feature>
<feature type="binding site" evidence="11">
    <location>
        <position position="189"/>
    </location>
    <ligand>
        <name>Zn(2+)</name>
        <dbReference type="ChEBI" id="CHEBI:29105"/>
    </ligand>
</feature>
<dbReference type="GO" id="GO:0008270">
    <property type="term" value="F:zinc ion binding"/>
    <property type="evidence" value="ECO:0007669"/>
    <property type="project" value="UniProtKB-UniRule"/>
</dbReference>
<dbReference type="SUPFAM" id="SSF52402">
    <property type="entry name" value="Adenine nucleotide alpha hydrolases-like"/>
    <property type="match status" value="1"/>
</dbReference>
<feature type="binding site" evidence="11">
    <location>
        <position position="202"/>
    </location>
    <ligand>
        <name>Zn(2+)</name>
        <dbReference type="ChEBI" id="CHEBI:29105"/>
    </ligand>
</feature>
<dbReference type="PANTHER" id="PTHR42914">
    <property type="entry name" value="7-CYANO-7-DEAZAGUANINE SYNTHASE"/>
    <property type="match status" value="1"/>
</dbReference>
<feature type="binding site" evidence="11">
    <location>
        <begin position="9"/>
        <end position="19"/>
    </location>
    <ligand>
        <name>ATP</name>
        <dbReference type="ChEBI" id="CHEBI:30616"/>
    </ligand>
</feature>
<dbReference type="Gene3D" id="3.40.50.620">
    <property type="entry name" value="HUPs"/>
    <property type="match status" value="1"/>
</dbReference>
<evidence type="ECO:0000256" key="2">
    <source>
        <dbReference type="ARBA" id="ARBA00022598"/>
    </source>
</evidence>
<dbReference type="Proteomes" id="UP000295517">
    <property type="component" value="Chromosome"/>
</dbReference>
<dbReference type="NCBIfam" id="TIGR00364">
    <property type="entry name" value="7-cyano-7-deazaguanine synthase QueC"/>
    <property type="match status" value="1"/>
</dbReference>
<evidence type="ECO:0000256" key="3">
    <source>
        <dbReference type="ARBA" id="ARBA00022723"/>
    </source>
</evidence>
<evidence type="ECO:0000313" key="12">
    <source>
        <dbReference type="EMBL" id="QBR83165.1"/>
    </source>
</evidence>
<evidence type="ECO:0000313" key="13">
    <source>
        <dbReference type="Proteomes" id="UP000295517"/>
    </source>
</evidence>
<proteinExistence type="inferred from homology"/>
<dbReference type="EC" id="6.3.4.20" evidence="9 11"/>
<keyword evidence="6 11" id="KW-0862">Zinc</keyword>
<comment type="cofactor">
    <cofactor evidence="11">
        <name>Zn(2+)</name>
        <dbReference type="ChEBI" id="CHEBI:29105"/>
    </cofactor>
    <text evidence="11">Binds 1 zinc ion per subunit.</text>
</comment>
<evidence type="ECO:0000256" key="6">
    <source>
        <dbReference type="ARBA" id="ARBA00022833"/>
    </source>
</evidence>
<dbReference type="PANTHER" id="PTHR42914:SF1">
    <property type="entry name" value="7-CYANO-7-DEAZAGUANINE SYNTHASE"/>
    <property type="match status" value="1"/>
</dbReference>
<protein>
    <recommendedName>
        <fullName evidence="9 11">7-cyano-7-deazaguanine synthase</fullName>
        <ecNumber evidence="9 11">6.3.4.20</ecNumber>
    </recommendedName>
    <alternativeName>
        <fullName evidence="11">7-cyano-7-carbaguanine synthase</fullName>
    </alternativeName>
    <alternativeName>
        <fullName evidence="11">PreQ(0) synthase</fullName>
    </alternativeName>
    <alternativeName>
        <fullName evidence="11">Queuosine biosynthesis protein QueC</fullName>
    </alternativeName>
</protein>
<dbReference type="GO" id="GO:0008616">
    <property type="term" value="P:tRNA queuosine(34) biosynthetic process"/>
    <property type="evidence" value="ECO:0007669"/>
    <property type="project" value="UniProtKB-UniRule"/>
</dbReference>
<keyword evidence="7 11" id="KW-0067">ATP-binding</keyword>
<dbReference type="HAMAP" id="MF_01633">
    <property type="entry name" value="QueC"/>
    <property type="match status" value="1"/>
</dbReference>
<keyword evidence="3 11" id="KW-0479">Metal-binding</keyword>
<dbReference type="InterPro" id="IPR018317">
    <property type="entry name" value="QueC"/>
</dbReference>
<dbReference type="GO" id="GO:0005524">
    <property type="term" value="F:ATP binding"/>
    <property type="evidence" value="ECO:0007669"/>
    <property type="project" value="UniProtKB-UniRule"/>
</dbReference>
<evidence type="ECO:0000256" key="1">
    <source>
        <dbReference type="ARBA" id="ARBA00005061"/>
    </source>
</evidence>
<gene>
    <name evidence="11 12" type="primary">queC</name>
    <name evidence="12" type="ORF">E3983_01620</name>
</gene>
<evidence type="ECO:0000256" key="4">
    <source>
        <dbReference type="ARBA" id="ARBA00022741"/>
    </source>
</evidence>
<keyword evidence="5 11" id="KW-0671">Queuosine biosynthesis</keyword>
<dbReference type="RefSeq" id="WP_135059629.1">
    <property type="nucleotide sequence ID" value="NZ_CP038254.1"/>
</dbReference>
<name>A0AAX1EDI8_9GAMM</name>
<sequence length="229" mass="24706">MKKKAIVLLSGGLDSSTCLAIARNQGYQCIALSFAYGQRHAVELMAAKRIAQSLGAHEHRVVHLDLGQFGASALTDNSLDVPSYQGNTEIPVTYVPARNTVFLSIALGLAEALCARDIFIGVSSIDYSHYPDCRPEFIKAFEQLSNLATKASVEGDSFRIHAPLQYMSKAETILSGTKLGVDYALTISCYQANSEGAACGLCDSCTFRKQGFLQAGVPDPTVYLTFDFC</sequence>
<comment type="similarity">
    <text evidence="8 11">Belongs to the QueC family.</text>
</comment>
<dbReference type="GO" id="GO:0016879">
    <property type="term" value="F:ligase activity, forming carbon-nitrogen bonds"/>
    <property type="evidence" value="ECO:0007669"/>
    <property type="project" value="UniProtKB-UniRule"/>
</dbReference>
<dbReference type="EMBL" id="CP038254">
    <property type="protein sequence ID" value="QBR83165.1"/>
    <property type="molecule type" value="Genomic_DNA"/>
</dbReference>
<evidence type="ECO:0000256" key="11">
    <source>
        <dbReference type="HAMAP-Rule" id="MF_01633"/>
    </source>
</evidence>
<dbReference type="AlphaFoldDB" id="A0AAX1EDI8"/>
<evidence type="ECO:0000256" key="9">
    <source>
        <dbReference type="ARBA" id="ARBA00039149"/>
    </source>
</evidence>
<dbReference type="PIRSF" id="PIRSF006293">
    <property type="entry name" value="ExsB"/>
    <property type="match status" value="1"/>
</dbReference>